<sequence length="153" mass="18317">MQPHEKKAFFGKQLFVFRQTYFSLRELHNFILTNFMYIEDSGGWRASIREIIVKLKFRTIMASREEITELKSMRVTGVRTVKTLLIHMDDAFEVVSILALEKNYKWKRTTRLHLIKCKQVKEKKVKITEANHKLKDLTREECEANMFELFNVK</sequence>
<proteinExistence type="predicted"/>
<protein>
    <submittedName>
        <fullName evidence="1">Uncharacterized protein</fullName>
    </submittedName>
</protein>
<name>A0A3G5A5F1_9VIRU</name>
<evidence type="ECO:0000313" key="1">
    <source>
        <dbReference type="EMBL" id="AYV81461.1"/>
    </source>
</evidence>
<gene>
    <name evidence="1" type="ORF">Harvfovirus35_10</name>
</gene>
<reference evidence="1" key="1">
    <citation type="submission" date="2018-10" db="EMBL/GenBank/DDBJ databases">
        <title>Hidden diversity of soil giant viruses.</title>
        <authorList>
            <person name="Schulz F."/>
            <person name="Alteio L."/>
            <person name="Goudeau D."/>
            <person name="Ryan E.M."/>
            <person name="Malmstrom R.R."/>
            <person name="Blanchard J."/>
            <person name="Woyke T."/>
        </authorList>
    </citation>
    <scope>NUCLEOTIDE SEQUENCE</scope>
    <source>
        <strain evidence="1">HAV1</strain>
    </source>
</reference>
<accession>A0A3G5A5F1</accession>
<dbReference type="EMBL" id="MK072277">
    <property type="protein sequence ID" value="AYV81461.1"/>
    <property type="molecule type" value="Genomic_DNA"/>
</dbReference>
<organism evidence="1">
    <name type="scientific">Harvfovirus sp</name>
    <dbReference type="NCBI Taxonomy" id="2487768"/>
    <lineage>
        <taxon>Viruses</taxon>
        <taxon>Varidnaviria</taxon>
        <taxon>Bamfordvirae</taxon>
        <taxon>Nucleocytoviricota</taxon>
        <taxon>Megaviricetes</taxon>
        <taxon>Imitervirales</taxon>
        <taxon>Mimiviridae</taxon>
        <taxon>Klosneuvirinae</taxon>
    </lineage>
</organism>